<keyword evidence="1" id="KW-0175">Coiled coil</keyword>
<keyword evidence="2" id="KW-0472">Membrane</keyword>
<evidence type="ECO:0000256" key="1">
    <source>
        <dbReference type="SAM" id="Coils"/>
    </source>
</evidence>
<dbReference type="HOGENOM" id="CLU_1266354_0_0_7"/>
<name>Q2LY49_SYNAS</name>
<dbReference type="AlphaFoldDB" id="Q2LY49"/>
<keyword evidence="2" id="KW-0812">Transmembrane</keyword>
<dbReference type="KEGG" id="sat:SYN_02091"/>
<reference evidence="3 4" key="1">
    <citation type="journal article" date="2007" name="Proc. Natl. Acad. Sci. U.S.A.">
        <title>The genome of Syntrophus aciditrophicus: life at the thermodynamic limit of microbial growth.</title>
        <authorList>
            <person name="McInerney M.J."/>
            <person name="Rohlin L."/>
            <person name="Mouttaki H."/>
            <person name="Kim U."/>
            <person name="Krupp R.S."/>
            <person name="Rios-Hernandez L."/>
            <person name="Sieber J."/>
            <person name="Struchtemeyer C.G."/>
            <person name="Bhattacharyya A."/>
            <person name="Campbell J.W."/>
            <person name="Gunsalus R.P."/>
        </authorList>
    </citation>
    <scope>NUCLEOTIDE SEQUENCE [LARGE SCALE GENOMIC DNA]</scope>
    <source>
        <strain evidence="3 4">SB</strain>
    </source>
</reference>
<evidence type="ECO:0000313" key="3">
    <source>
        <dbReference type="EMBL" id="ABC79008.1"/>
    </source>
</evidence>
<dbReference type="Proteomes" id="UP000001933">
    <property type="component" value="Chromosome"/>
</dbReference>
<organism evidence="3 4">
    <name type="scientific">Syntrophus aciditrophicus (strain SB)</name>
    <dbReference type="NCBI Taxonomy" id="56780"/>
    <lineage>
        <taxon>Bacteria</taxon>
        <taxon>Pseudomonadati</taxon>
        <taxon>Thermodesulfobacteriota</taxon>
        <taxon>Syntrophia</taxon>
        <taxon>Syntrophales</taxon>
        <taxon>Syntrophaceae</taxon>
        <taxon>Syntrophus</taxon>
    </lineage>
</organism>
<dbReference type="InParanoid" id="Q2LY49"/>
<protein>
    <submittedName>
        <fullName evidence="3">Hypothetical membrane protein</fullName>
    </submittedName>
</protein>
<gene>
    <name evidence="3" type="ORF">SYN_02091</name>
</gene>
<feature type="coiled-coil region" evidence="1">
    <location>
        <begin position="147"/>
        <end position="206"/>
    </location>
</feature>
<keyword evidence="4" id="KW-1185">Reference proteome</keyword>
<accession>Q2LY49</accession>
<sequence>MKRKQDQVLSQLLPLNAVKNRGTEINASGMKKSGRKKGTLLLRVLFLNFLLCQMAACTTMTELPPERKPTITLQQSLSFPDYSADDRKLFEEGLNCLKTIPERLPDYTKARKIFETLVQKHPESKWRIQAELWLGHLDAFSRLEEKLNTCQQRVENNQIAQDRLQRENEQLRKEIRELTEKTQEELNRFNQENEQLKRDIRLLKNMEIQREKRERMLR</sequence>
<evidence type="ECO:0000313" key="4">
    <source>
        <dbReference type="Proteomes" id="UP000001933"/>
    </source>
</evidence>
<evidence type="ECO:0000256" key="2">
    <source>
        <dbReference type="SAM" id="Phobius"/>
    </source>
</evidence>
<keyword evidence="2" id="KW-1133">Transmembrane helix</keyword>
<proteinExistence type="predicted"/>
<feature type="transmembrane region" description="Helical" evidence="2">
    <location>
        <begin position="40"/>
        <end position="61"/>
    </location>
</feature>
<dbReference type="EMBL" id="CP000252">
    <property type="protein sequence ID" value="ABC79008.1"/>
    <property type="molecule type" value="Genomic_DNA"/>
</dbReference>